<protein>
    <submittedName>
        <fullName evidence="5">Ladderlectin-like isoform X1</fullName>
    </submittedName>
</protein>
<dbReference type="InterPro" id="IPR018378">
    <property type="entry name" value="C-type_lectin_CS"/>
</dbReference>
<evidence type="ECO:0000259" key="3">
    <source>
        <dbReference type="PROSITE" id="PS50041"/>
    </source>
</evidence>
<dbReference type="Gene3D" id="3.10.100.10">
    <property type="entry name" value="Mannose-Binding Protein A, subunit A"/>
    <property type="match status" value="1"/>
</dbReference>
<dbReference type="InParanoid" id="A0A6J2VSF2"/>
<dbReference type="RefSeq" id="XP_030636020.1">
    <property type="nucleotide sequence ID" value="XM_030780160.1"/>
</dbReference>
<accession>A0A6J2VSF2</accession>
<name>A0A6J2VSF2_CHACN</name>
<sequence length="154" mass="17254">MAIFTWFLCFCFALGVKTGGSAAACDEGWDQHESKCYKFIANPVTWSDAELSCLNSGGNLASVHTFEEYTFLQKIVQATAGKMAEAWIGAQDATQENVWLWSDGSRFDYTYWAPRQPDNAGGIEDCVQMNAQATHQWNDLPCSRELPYLCEKDL</sequence>
<dbReference type="PRINTS" id="PR01504">
    <property type="entry name" value="PNCREATITSAP"/>
</dbReference>
<dbReference type="OrthoDB" id="441660at2759"/>
<dbReference type="AlphaFoldDB" id="A0A6J2VSF2"/>
<evidence type="ECO:0000256" key="1">
    <source>
        <dbReference type="ARBA" id="ARBA00023157"/>
    </source>
</evidence>
<feature type="signal peptide" evidence="2">
    <location>
        <begin position="1"/>
        <end position="23"/>
    </location>
</feature>
<gene>
    <name evidence="5" type="primary">LOC115816963</name>
</gene>
<dbReference type="InterPro" id="IPR050111">
    <property type="entry name" value="C-type_lectin/snaclec_domain"/>
</dbReference>
<dbReference type="InterPro" id="IPR016186">
    <property type="entry name" value="C-type_lectin-like/link_sf"/>
</dbReference>
<dbReference type="InterPro" id="IPR001304">
    <property type="entry name" value="C-type_lectin-like"/>
</dbReference>
<keyword evidence="1" id="KW-1015">Disulfide bond</keyword>
<proteinExistence type="predicted"/>
<evidence type="ECO:0000256" key="2">
    <source>
        <dbReference type="SAM" id="SignalP"/>
    </source>
</evidence>
<feature type="domain" description="C-type lectin" evidence="3">
    <location>
        <begin position="32"/>
        <end position="151"/>
    </location>
</feature>
<dbReference type="SUPFAM" id="SSF56436">
    <property type="entry name" value="C-type lectin-like"/>
    <property type="match status" value="1"/>
</dbReference>
<keyword evidence="4" id="KW-1185">Reference proteome</keyword>
<dbReference type="SMART" id="SM00034">
    <property type="entry name" value="CLECT"/>
    <property type="match status" value="1"/>
</dbReference>
<keyword evidence="2" id="KW-0732">Signal</keyword>
<dbReference type="PANTHER" id="PTHR22803">
    <property type="entry name" value="MANNOSE, PHOSPHOLIPASE, LECTIN RECEPTOR RELATED"/>
    <property type="match status" value="1"/>
</dbReference>
<feature type="chain" id="PRO_5026744470" evidence="2">
    <location>
        <begin position="24"/>
        <end position="154"/>
    </location>
</feature>
<dbReference type="CDD" id="cd00037">
    <property type="entry name" value="CLECT"/>
    <property type="match status" value="1"/>
</dbReference>
<reference evidence="5" key="1">
    <citation type="submission" date="2025-08" db="UniProtKB">
        <authorList>
            <consortium name="RefSeq"/>
        </authorList>
    </citation>
    <scope>IDENTIFICATION</scope>
</reference>
<dbReference type="GeneID" id="115816963"/>
<organism evidence="4 5">
    <name type="scientific">Chanos chanos</name>
    <name type="common">Milkfish</name>
    <name type="synonym">Mugil chanos</name>
    <dbReference type="NCBI Taxonomy" id="29144"/>
    <lineage>
        <taxon>Eukaryota</taxon>
        <taxon>Metazoa</taxon>
        <taxon>Chordata</taxon>
        <taxon>Craniata</taxon>
        <taxon>Vertebrata</taxon>
        <taxon>Euteleostomi</taxon>
        <taxon>Actinopterygii</taxon>
        <taxon>Neopterygii</taxon>
        <taxon>Teleostei</taxon>
        <taxon>Ostariophysi</taxon>
        <taxon>Gonorynchiformes</taxon>
        <taxon>Chanidae</taxon>
        <taxon>Chanos</taxon>
    </lineage>
</organism>
<evidence type="ECO:0000313" key="5">
    <source>
        <dbReference type="RefSeq" id="XP_030636020.1"/>
    </source>
</evidence>
<dbReference type="Pfam" id="PF00059">
    <property type="entry name" value="Lectin_C"/>
    <property type="match status" value="1"/>
</dbReference>
<evidence type="ECO:0000313" key="4">
    <source>
        <dbReference type="Proteomes" id="UP000504632"/>
    </source>
</evidence>
<dbReference type="PROSITE" id="PS00615">
    <property type="entry name" value="C_TYPE_LECTIN_1"/>
    <property type="match status" value="1"/>
</dbReference>
<dbReference type="InterPro" id="IPR016187">
    <property type="entry name" value="CTDL_fold"/>
</dbReference>
<dbReference type="Proteomes" id="UP000504632">
    <property type="component" value="Chromosome 7"/>
</dbReference>
<dbReference type="PROSITE" id="PS50041">
    <property type="entry name" value="C_TYPE_LECTIN_2"/>
    <property type="match status" value="1"/>
</dbReference>